<protein>
    <submittedName>
        <fullName evidence="2">ATP-binding protein</fullName>
    </submittedName>
</protein>
<dbReference type="CDD" id="cd00009">
    <property type="entry name" value="AAA"/>
    <property type="match status" value="1"/>
</dbReference>
<gene>
    <name evidence="2" type="ORF">H4O21_04080</name>
</gene>
<name>A0A839IMQ9_9GAMM</name>
<reference evidence="2 3" key="1">
    <citation type="submission" date="2020-08" db="EMBL/GenBank/DDBJ databases">
        <title>Oceanospirillum sp. nov. isolated from marine sediment.</title>
        <authorList>
            <person name="Ji X."/>
        </authorList>
    </citation>
    <scope>NUCLEOTIDE SEQUENCE [LARGE SCALE GENOMIC DNA]</scope>
    <source>
        <strain evidence="2 3">D5</strain>
    </source>
</reference>
<evidence type="ECO:0000313" key="2">
    <source>
        <dbReference type="EMBL" id="MBB1485789.1"/>
    </source>
</evidence>
<comment type="caution">
    <text evidence="2">The sequence shown here is derived from an EMBL/GenBank/DDBJ whole genome shotgun (WGS) entry which is preliminary data.</text>
</comment>
<dbReference type="Proteomes" id="UP000565262">
    <property type="component" value="Unassembled WGS sequence"/>
</dbReference>
<keyword evidence="3" id="KW-1185">Reference proteome</keyword>
<feature type="domain" description="Helicase/UvrB N-terminal" evidence="1">
    <location>
        <begin position="12"/>
        <end position="58"/>
    </location>
</feature>
<dbReference type="AlphaFoldDB" id="A0A839IMQ9"/>
<evidence type="ECO:0000313" key="3">
    <source>
        <dbReference type="Proteomes" id="UP000565262"/>
    </source>
</evidence>
<accession>A0A839IMQ9</accession>
<dbReference type="GO" id="GO:0003677">
    <property type="term" value="F:DNA binding"/>
    <property type="evidence" value="ECO:0007669"/>
    <property type="project" value="InterPro"/>
</dbReference>
<dbReference type="Pfam" id="PF04851">
    <property type="entry name" value="ResIII"/>
    <property type="match status" value="1"/>
</dbReference>
<dbReference type="SUPFAM" id="SSF52540">
    <property type="entry name" value="P-loop containing nucleoside triphosphate hydrolases"/>
    <property type="match status" value="1"/>
</dbReference>
<dbReference type="InterPro" id="IPR006935">
    <property type="entry name" value="Helicase/UvrB_N"/>
</dbReference>
<dbReference type="Gene3D" id="3.40.50.300">
    <property type="entry name" value="P-loop containing nucleotide triphosphate hydrolases"/>
    <property type="match status" value="1"/>
</dbReference>
<proteinExistence type="predicted"/>
<dbReference type="EMBL" id="JACJFM010000004">
    <property type="protein sequence ID" value="MBB1485789.1"/>
    <property type="molecule type" value="Genomic_DNA"/>
</dbReference>
<dbReference type="GO" id="GO:0016787">
    <property type="term" value="F:hydrolase activity"/>
    <property type="evidence" value="ECO:0007669"/>
    <property type="project" value="InterPro"/>
</dbReference>
<sequence>MTDRLFLHKALAQDVAISKIKKSLITENKRCIVIQGPSGSGKTWLAEAISQDLFESSPVFAVGDLVRISESYAPFERLTRRKKGLKI</sequence>
<dbReference type="GO" id="GO:0005524">
    <property type="term" value="F:ATP binding"/>
    <property type="evidence" value="ECO:0007669"/>
    <property type="project" value="UniProtKB-KW"/>
</dbReference>
<keyword evidence="2" id="KW-0547">Nucleotide-binding</keyword>
<dbReference type="RefSeq" id="WP_182807580.1">
    <property type="nucleotide sequence ID" value="NZ_JACJFM010000004.1"/>
</dbReference>
<evidence type="ECO:0000259" key="1">
    <source>
        <dbReference type="Pfam" id="PF04851"/>
    </source>
</evidence>
<keyword evidence="2" id="KW-0067">ATP-binding</keyword>
<organism evidence="2 3">
    <name type="scientific">Oceanospirillum sediminis</name>
    <dbReference type="NCBI Taxonomy" id="2760088"/>
    <lineage>
        <taxon>Bacteria</taxon>
        <taxon>Pseudomonadati</taxon>
        <taxon>Pseudomonadota</taxon>
        <taxon>Gammaproteobacteria</taxon>
        <taxon>Oceanospirillales</taxon>
        <taxon>Oceanospirillaceae</taxon>
        <taxon>Oceanospirillum</taxon>
    </lineage>
</organism>
<dbReference type="InterPro" id="IPR027417">
    <property type="entry name" value="P-loop_NTPase"/>
</dbReference>